<dbReference type="AlphaFoldDB" id="A0A914I5T7"/>
<keyword evidence="2" id="KW-1185">Reference proteome</keyword>
<dbReference type="Proteomes" id="UP000887572">
    <property type="component" value="Unplaced"/>
</dbReference>
<proteinExistence type="predicted"/>
<evidence type="ECO:0000313" key="2">
    <source>
        <dbReference type="Proteomes" id="UP000887572"/>
    </source>
</evidence>
<name>A0A914I5T7_GLORO</name>
<evidence type="ECO:0000313" key="3">
    <source>
        <dbReference type="WBParaSite" id="Gr19_v10_g7164.t1"/>
    </source>
</evidence>
<reference evidence="3" key="1">
    <citation type="submission" date="2022-11" db="UniProtKB">
        <authorList>
            <consortium name="WormBaseParasite"/>
        </authorList>
    </citation>
    <scope>IDENTIFICATION</scope>
</reference>
<feature type="region of interest" description="Disordered" evidence="1">
    <location>
        <begin position="48"/>
        <end position="77"/>
    </location>
</feature>
<organism evidence="2 3">
    <name type="scientific">Globodera rostochiensis</name>
    <name type="common">Golden nematode worm</name>
    <name type="synonym">Heterodera rostochiensis</name>
    <dbReference type="NCBI Taxonomy" id="31243"/>
    <lineage>
        <taxon>Eukaryota</taxon>
        <taxon>Metazoa</taxon>
        <taxon>Ecdysozoa</taxon>
        <taxon>Nematoda</taxon>
        <taxon>Chromadorea</taxon>
        <taxon>Rhabditida</taxon>
        <taxon>Tylenchina</taxon>
        <taxon>Tylenchomorpha</taxon>
        <taxon>Tylenchoidea</taxon>
        <taxon>Heteroderidae</taxon>
        <taxon>Heteroderinae</taxon>
        <taxon>Globodera</taxon>
    </lineage>
</organism>
<protein>
    <submittedName>
        <fullName evidence="3">Uncharacterized protein</fullName>
    </submittedName>
</protein>
<evidence type="ECO:0000256" key="1">
    <source>
        <dbReference type="SAM" id="MobiDB-lite"/>
    </source>
</evidence>
<dbReference type="WBParaSite" id="Gr19_v10_g7164.t1">
    <property type="protein sequence ID" value="Gr19_v10_g7164.t1"/>
    <property type="gene ID" value="Gr19_v10_g7164"/>
</dbReference>
<accession>A0A914I5T7</accession>
<sequence>MGGGAYPGRDGRTSCLLAAAGQQQSHEPSQRRNQIAAILRMEMDGVGGVHDIHPHVDGPDPSMGQPTWRPTGRGCEE</sequence>